<reference evidence="1 2" key="1">
    <citation type="submission" date="2022-10" db="EMBL/GenBank/DDBJ databases">
        <title>The complete genomes of actinobacterial strains from the NBC collection.</title>
        <authorList>
            <person name="Joergensen T.S."/>
            <person name="Alvarez Arevalo M."/>
            <person name="Sterndorff E.B."/>
            <person name="Faurdal D."/>
            <person name="Vuksanovic O."/>
            <person name="Mourched A.-S."/>
            <person name="Charusanti P."/>
            <person name="Shaw S."/>
            <person name="Blin K."/>
            <person name="Weber T."/>
        </authorList>
    </citation>
    <scope>NUCLEOTIDE SEQUENCE [LARGE SCALE GENOMIC DNA]</scope>
    <source>
        <strain evidence="1 2">NBC_00319</strain>
    </source>
</reference>
<proteinExistence type="predicted"/>
<dbReference type="KEGG" id="whr:OG579_15885"/>
<protein>
    <submittedName>
        <fullName evidence="1">Uncharacterized protein</fullName>
    </submittedName>
</protein>
<evidence type="ECO:0000313" key="1">
    <source>
        <dbReference type="EMBL" id="WUM19181.1"/>
    </source>
</evidence>
<dbReference type="RefSeq" id="WP_328856725.1">
    <property type="nucleotide sequence ID" value="NZ_CP108021.1"/>
</dbReference>
<dbReference type="Proteomes" id="UP001432128">
    <property type="component" value="Chromosome"/>
</dbReference>
<gene>
    <name evidence="1" type="ORF">OG579_15885</name>
</gene>
<keyword evidence="2" id="KW-1185">Reference proteome</keyword>
<name>A0AAU4JZF3_9NOCA</name>
<dbReference type="InterPro" id="IPR049249">
    <property type="entry name" value="DUF6882"/>
</dbReference>
<accession>A0AAU4JZF3</accession>
<dbReference type="Pfam" id="PF21813">
    <property type="entry name" value="DUF6882"/>
    <property type="match status" value="1"/>
</dbReference>
<evidence type="ECO:0000313" key="2">
    <source>
        <dbReference type="Proteomes" id="UP001432128"/>
    </source>
</evidence>
<dbReference type="AlphaFoldDB" id="A0AAU4JZF3"/>
<organism evidence="1 2">
    <name type="scientific">Williamsia herbipolensis</name>
    <dbReference type="NCBI Taxonomy" id="1603258"/>
    <lineage>
        <taxon>Bacteria</taxon>
        <taxon>Bacillati</taxon>
        <taxon>Actinomycetota</taxon>
        <taxon>Actinomycetes</taxon>
        <taxon>Mycobacteriales</taxon>
        <taxon>Nocardiaceae</taxon>
        <taxon>Williamsia</taxon>
    </lineage>
</organism>
<dbReference type="EMBL" id="CP108021">
    <property type="protein sequence ID" value="WUM19181.1"/>
    <property type="molecule type" value="Genomic_DNA"/>
</dbReference>
<sequence length="268" mass="28871">MADLEPNFWIDVEGDVVAQLVDHIVLLAFESQVLFAERFGGVAWEGDLTEPPTFTFHTDPPARFAPSFVGSTSADGSWMWGWHNINQFAEPVVAIANTVHGNGEQLGIAELTTALQPLDAEARAAQGLPARTDVATQYVLLTQALSLDPAPVWFRSFGESPDDQATFILRNDADFALPPAGSLSVNRTLTAGLSSGMMTDHVLAVHSYAARREGIVLDRADADCYELRCADGTVIVRFDDLRRISAIESTVGPETVGPETVGAEWGDG</sequence>